<name>A0A2K1L1F6_PHYPA</name>
<accession>A0A2K1L1F6</accession>
<reference evidence="5" key="3">
    <citation type="submission" date="2020-12" db="UniProtKB">
        <authorList>
            <consortium name="EnsemblPlants"/>
        </authorList>
    </citation>
    <scope>IDENTIFICATION</scope>
</reference>
<sequence length="483" mass="53058">MGNSGSSSSSSSFNNDPRRVSRSRGYEGSSSQAYGGYSHPSSSRYGDAYEEPPSEPPYVPRPVPKKPLKREFSFIRDNYSSVEEVQNALGQAGMESSNLIVGIDFTKSNEWTGKNSYGGRSLHAIGGEPNPYEKALSIIGRTLPKFDDDNLIPCFGFGDSTTHDKYVFSFNADHRPCEGFEEVFSRYRTIVPHLRLAGPTSFAPIINAAIDIVEESGGQYHLLIIIADGQVTRSVDVAYGQQSPQEAATIRAIVNASSYPLSIVLVGVGDGPWDMMREFDDNLPERSFDNFQFVNFTEIMNSRNLNAHQKEAKFALNALMEIPLQYRATLELSMLGNQVGTSPGIKPLPPPPKVLQNDGIYPGGNSRQPQQPTHKNGYPNYNHGHYSGGAAGGPPPSSTRDYHPHSPHHSFDSYPSFNNHNYSTQPSAPASSVDGSNMDCPVCLTDRKDMAFNCGHQTCRQCGVGLLNCPMCRQLITTRIHLY</sequence>
<organism evidence="4">
    <name type="scientific">Physcomitrium patens</name>
    <name type="common">Spreading-leaved earth moss</name>
    <name type="synonym">Physcomitrella patens</name>
    <dbReference type="NCBI Taxonomy" id="3218"/>
    <lineage>
        <taxon>Eukaryota</taxon>
        <taxon>Viridiplantae</taxon>
        <taxon>Streptophyta</taxon>
        <taxon>Embryophyta</taxon>
        <taxon>Bryophyta</taxon>
        <taxon>Bryophytina</taxon>
        <taxon>Bryopsida</taxon>
        <taxon>Funariidae</taxon>
        <taxon>Funariales</taxon>
        <taxon>Funariaceae</taxon>
        <taxon>Physcomitrium</taxon>
    </lineage>
</organism>
<protein>
    <recommendedName>
        <fullName evidence="3">RING-type domain-containing protein</fullName>
    </recommendedName>
</protein>
<feature type="compositionally biased region" description="Polar residues" evidence="2">
    <location>
        <begin position="413"/>
        <end position="435"/>
    </location>
</feature>
<dbReference type="PANTHER" id="PTHR45751">
    <property type="entry name" value="COPINE FAMILY PROTEIN 1"/>
    <property type="match status" value="1"/>
</dbReference>
<dbReference type="Gramene" id="Pp3c2_13880V3.1">
    <property type="protein sequence ID" value="Pp3c2_13880V3.1"/>
    <property type="gene ID" value="Pp3c2_13880"/>
</dbReference>
<dbReference type="OMA" id="YAQESQS"/>
<dbReference type="EMBL" id="ABEU02000002">
    <property type="protein sequence ID" value="PNR59859.1"/>
    <property type="molecule type" value="Genomic_DNA"/>
</dbReference>
<dbReference type="EnsemblPlants" id="Pp3c2_13880V3.1">
    <property type="protein sequence ID" value="Pp3c2_13880V3.1"/>
    <property type="gene ID" value="Pp3c2_13880"/>
</dbReference>
<keyword evidence="1" id="KW-0862">Zinc</keyword>
<dbReference type="PROSITE" id="PS50089">
    <property type="entry name" value="ZF_RING_2"/>
    <property type="match status" value="1"/>
</dbReference>
<feature type="region of interest" description="Disordered" evidence="2">
    <location>
        <begin position="341"/>
        <end position="435"/>
    </location>
</feature>
<dbReference type="SMART" id="SM00184">
    <property type="entry name" value="RING"/>
    <property type="match status" value="1"/>
</dbReference>
<dbReference type="GO" id="GO:0004842">
    <property type="term" value="F:ubiquitin-protein transferase activity"/>
    <property type="evidence" value="ECO:0000318"/>
    <property type="project" value="GO_Central"/>
</dbReference>
<dbReference type="Gene3D" id="3.30.40.10">
    <property type="entry name" value="Zinc/RING finger domain, C3HC4 (zinc finger)"/>
    <property type="match status" value="1"/>
</dbReference>
<keyword evidence="1" id="KW-0479">Metal-binding</keyword>
<dbReference type="SUPFAM" id="SSF57850">
    <property type="entry name" value="RING/U-box"/>
    <property type="match status" value="1"/>
</dbReference>
<evidence type="ECO:0000313" key="6">
    <source>
        <dbReference type="Proteomes" id="UP000006727"/>
    </source>
</evidence>
<keyword evidence="1" id="KW-0863">Zinc-finger</keyword>
<dbReference type="SMART" id="SM00327">
    <property type="entry name" value="VWA"/>
    <property type="match status" value="1"/>
</dbReference>
<dbReference type="GeneID" id="112278782"/>
<dbReference type="RefSeq" id="XP_024368304.1">
    <property type="nucleotide sequence ID" value="XM_024512536.2"/>
</dbReference>
<dbReference type="RefSeq" id="XP_024368305.1">
    <property type="nucleotide sequence ID" value="XM_024512537.2"/>
</dbReference>
<dbReference type="EnsemblPlants" id="Pp3c2_13880V3.4">
    <property type="protein sequence ID" value="Pp3c2_13880V3.4"/>
    <property type="gene ID" value="Pp3c2_13880"/>
</dbReference>
<reference evidence="4 6" key="1">
    <citation type="journal article" date="2008" name="Science">
        <title>The Physcomitrella genome reveals evolutionary insights into the conquest of land by plants.</title>
        <authorList>
            <person name="Rensing S."/>
            <person name="Lang D."/>
            <person name="Zimmer A."/>
            <person name="Terry A."/>
            <person name="Salamov A."/>
            <person name="Shapiro H."/>
            <person name="Nishiyama T."/>
            <person name="Perroud P.-F."/>
            <person name="Lindquist E."/>
            <person name="Kamisugi Y."/>
            <person name="Tanahashi T."/>
            <person name="Sakakibara K."/>
            <person name="Fujita T."/>
            <person name="Oishi K."/>
            <person name="Shin-I T."/>
            <person name="Kuroki Y."/>
            <person name="Toyoda A."/>
            <person name="Suzuki Y."/>
            <person name="Hashimoto A."/>
            <person name="Yamaguchi K."/>
            <person name="Sugano A."/>
            <person name="Kohara Y."/>
            <person name="Fujiyama A."/>
            <person name="Anterola A."/>
            <person name="Aoki S."/>
            <person name="Ashton N."/>
            <person name="Barbazuk W.B."/>
            <person name="Barker E."/>
            <person name="Bennetzen J."/>
            <person name="Bezanilla M."/>
            <person name="Blankenship R."/>
            <person name="Cho S.H."/>
            <person name="Dutcher S."/>
            <person name="Estelle M."/>
            <person name="Fawcett J.A."/>
            <person name="Gundlach H."/>
            <person name="Hanada K."/>
            <person name="Heyl A."/>
            <person name="Hicks K.A."/>
            <person name="Hugh J."/>
            <person name="Lohr M."/>
            <person name="Mayer K."/>
            <person name="Melkozernov A."/>
            <person name="Murata T."/>
            <person name="Nelson D."/>
            <person name="Pils B."/>
            <person name="Prigge M."/>
            <person name="Reiss B."/>
            <person name="Renner T."/>
            <person name="Rombauts S."/>
            <person name="Rushton P."/>
            <person name="Sanderfoot A."/>
            <person name="Schween G."/>
            <person name="Shiu S.-H."/>
            <person name="Stueber K."/>
            <person name="Theodoulou F.L."/>
            <person name="Tu H."/>
            <person name="Van de Peer Y."/>
            <person name="Verrier P.J."/>
            <person name="Waters E."/>
            <person name="Wood A."/>
            <person name="Yang L."/>
            <person name="Cove D."/>
            <person name="Cuming A."/>
            <person name="Hasebe M."/>
            <person name="Lucas S."/>
            <person name="Mishler D.B."/>
            <person name="Reski R."/>
            <person name="Grigoriev I."/>
            <person name="Quatrano R.S."/>
            <person name="Boore J.L."/>
        </authorList>
    </citation>
    <scope>NUCLEOTIDE SEQUENCE [LARGE SCALE GENOMIC DNA]</scope>
    <source>
        <strain evidence="5 6">cv. Gransden 2004</strain>
    </source>
</reference>
<dbReference type="InterPro" id="IPR002035">
    <property type="entry name" value="VWF_A"/>
</dbReference>
<dbReference type="Gramene" id="Pp3c2_13880V3.4">
    <property type="protein sequence ID" value="Pp3c2_13880V3.4"/>
    <property type="gene ID" value="Pp3c2_13880"/>
</dbReference>
<evidence type="ECO:0000256" key="2">
    <source>
        <dbReference type="SAM" id="MobiDB-lite"/>
    </source>
</evidence>
<proteinExistence type="predicted"/>
<feature type="domain" description="RING-type" evidence="3">
    <location>
        <begin position="440"/>
        <end position="473"/>
    </location>
</feature>
<dbReference type="Gramene" id="Pp3c2_13880V3.2">
    <property type="protein sequence ID" value="Pp3c2_13880V3.2"/>
    <property type="gene ID" value="Pp3c2_13880"/>
</dbReference>
<dbReference type="Gramene" id="Pp3c2_13880V3.3">
    <property type="protein sequence ID" value="Pp3c2_13880V3.3"/>
    <property type="gene ID" value="Pp3c2_13880"/>
</dbReference>
<dbReference type="KEGG" id="ppp:112278782"/>
<feature type="region of interest" description="Disordered" evidence="2">
    <location>
        <begin position="1"/>
        <end position="65"/>
    </location>
</feature>
<dbReference type="STRING" id="3218.A0A2K1L1F6"/>
<dbReference type="InterPro" id="IPR001841">
    <property type="entry name" value="Znf_RING"/>
</dbReference>
<feature type="compositionally biased region" description="Low complexity" evidence="2">
    <location>
        <begin position="1"/>
        <end position="12"/>
    </location>
</feature>
<dbReference type="PaxDb" id="3218-PP1S30_112V6.1"/>
<dbReference type="SUPFAM" id="SSF53300">
    <property type="entry name" value="vWA-like"/>
    <property type="match status" value="1"/>
</dbReference>
<dbReference type="Pfam" id="PF07002">
    <property type="entry name" value="Copine"/>
    <property type="match status" value="1"/>
</dbReference>
<evidence type="ECO:0000313" key="5">
    <source>
        <dbReference type="EnsemblPlants" id="Pp3c2_13880V3.1"/>
    </source>
</evidence>
<evidence type="ECO:0000259" key="3">
    <source>
        <dbReference type="PROSITE" id="PS50089"/>
    </source>
</evidence>
<dbReference type="EnsemblPlants" id="Pp3c2_13880V3.3">
    <property type="protein sequence ID" value="Pp3c2_13880V3.3"/>
    <property type="gene ID" value="Pp3c2_13880"/>
</dbReference>
<dbReference type="GO" id="GO:0016567">
    <property type="term" value="P:protein ubiquitination"/>
    <property type="evidence" value="ECO:0000318"/>
    <property type="project" value="GO_Central"/>
</dbReference>
<dbReference type="Proteomes" id="UP000006727">
    <property type="component" value="Chromosome 2"/>
</dbReference>
<dbReference type="AlphaFoldDB" id="A0A2K1L1F6"/>
<keyword evidence="6" id="KW-1185">Reference proteome</keyword>
<evidence type="ECO:0000256" key="1">
    <source>
        <dbReference type="PROSITE-ProRule" id="PRU00175"/>
    </source>
</evidence>
<dbReference type="EnsemblPlants" id="Pp3c2_13880V3.2">
    <property type="protein sequence ID" value="Pp3c2_13880V3.2"/>
    <property type="gene ID" value="Pp3c2_13880"/>
</dbReference>
<dbReference type="InterPro" id="IPR052079">
    <property type="entry name" value="E3_ligase/Copine_domain"/>
</dbReference>
<dbReference type="PANTHER" id="PTHR45751:SF11">
    <property type="entry name" value="COPINE FAMILY PROTEIN 2"/>
    <property type="match status" value="1"/>
</dbReference>
<dbReference type="GO" id="GO:0008270">
    <property type="term" value="F:zinc ion binding"/>
    <property type="evidence" value="ECO:0007669"/>
    <property type="project" value="UniProtKB-KW"/>
</dbReference>
<dbReference type="FunCoup" id="A0A2K1L1F6">
    <property type="interactions" value="848"/>
</dbReference>
<dbReference type="InterPro" id="IPR036465">
    <property type="entry name" value="vWFA_dom_sf"/>
</dbReference>
<dbReference type="InterPro" id="IPR013083">
    <property type="entry name" value="Znf_RING/FYVE/PHD"/>
</dbReference>
<evidence type="ECO:0000313" key="4">
    <source>
        <dbReference type="EMBL" id="PNR59859.1"/>
    </source>
</evidence>
<dbReference type="GO" id="GO:0005634">
    <property type="term" value="C:nucleus"/>
    <property type="evidence" value="ECO:0000318"/>
    <property type="project" value="GO_Central"/>
</dbReference>
<dbReference type="InterPro" id="IPR010734">
    <property type="entry name" value="Copine_C"/>
</dbReference>
<dbReference type="Pfam" id="PF13920">
    <property type="entry name" value="zf-C3HC4_3"/>
    <property type="match status" value="1"/>
</dbReference>
<feature type="compositionally biased region" description="Polar residues" evidence="2">
    <location>
        <begin position="28"/>
        <end position="44"/>
    </location>
</feature>
<reference evidence="4 6" key="2">
    <citation type="journal article" date="2018" name="Plant J.">
        <title>The Physcomitrella patens chromosome-scale assembly reveals moss genome structure and evolution.</title>
        <authorList>
            <person name="Lang D."/>
            <person name="Ullrich K.K."/>
            <person name="Murat F."/>
            <person name="Fuchs J."/>
            <person name="Jenkins J."/>
            <person name="Haas F.B."/>
            <person name="Piednoel M."/>
            <person name="Gundlach H."/>
            <person name="Van Bel M."/>
            <person name="Meyberg R."/>
            <person name="Vives C."/>
            <person name="Morata J."/>
            <person name="Symeonidi A."/>
            <person name="Hiss M."/>
            <person name="Muchero W."/>
            <person name="Kamisugi Y."/>
            <person name="Saleh O."/>
            <person name="Blanc G."/>
            <person name="Decker E.L."/>
            <person name="van Gessel N."/>
            <person name="Grimwood J."/>
            <person name="Hayes R.D."/>
            <person name="Graham S.W."/>
            <person name="Gunter L.E."/>
            <person name="McDaniel S.F."/>
            <person name="Hoernstein S.N.W."/>
            <person name="Larsson A."/>
            <person name="Li F.W."/>
            <person name="Perroud P.F."/>
            <person name="Phillips J."/>
            <person name="Ranjan P."/>
            <person name="Rokshar D.S."/>
            <person name="Rothfels C.J."/>
            <person name="Schneider L."/>
            <person name="Shu S."/>
            <person name="Stevenson D.W."/>
            <person name="Thummler F."/>
            <person name="Tillich M."/>
            <person name="Villarreal Aguilar J.C."/>
            <person name="Widiez T."/>
            <person name="Wong G.K."/>
            <person name="Wymore A."/>
            <person name="Zhang Y."/>
            <person name="Zimmer A.D."/>
            <person name="Quatrano R.S."/>
            <person name="Mayer K.F.X."/>
            <person name="Goodstein D."/>
            <person name="Casacuberta J.M."/>
            <person name="Vandepoele K."/>
            <person name="Reski R."/>
            <person name="Cuming A.C."/>
            <person name="Tuskan G.A."/>
            <person name="Maumus F."/>
            <person name="Salse J."/>
            <person name="Schmutz J."/>
            <person name="Rensing S.A."/>
        </authorList>
    </citation>
    <scope>NUCLEOTIDE SEQUENCE [LARGE SCALE GENOMIC DNA]</scope>
    <source>
        <strain evidence="5 6">cv. Gransden 2004</strain>
    </source>
</reference>
<feature type="compositionally biased region" description="Polar residues" evidence="2">
    <location>
        <begin position="365"/>
        <end position="374"/>
    </location>
</feature>
<dbReference type="OrthoDB" id="5855668at2759"/>
<gene>
    <name evidence="5" type="primary">LOC112278782</name>
    <name evidence="4" type="ORF">PHYPA_002651</name>
</gene>